<dbReference type="Proteomes" id="UP000249061">
    <property type="component" value="Unassembled WGS sequence"/>
</dbReference>
<evidence type="ECO:0000256" key="3">
    <source>
        <dbReference type="ARBA" id="ARBA00022777"/>
    </source>
</evidence>
<evidence type="ECO:0000259" key="6">
    <source>
        <dbReference type="PROSITE" id="PS50011"/>
    </source>
</evidence>
<reference evidence="7 8" key="1">
    <citation type="submission" date="2017-08" db="EMBL/GenBank/DDBJ databases">
        <title>Infants hospitalized years apart are colonized by the same room-sourced microbial strains.</title>
        <authorList>
            <person name="Brooks B."/>
            <person name="Olm M.R."/>
            <person name="Firek B.A."/>
            <person name="Baker R."/>
            <person name="Thomas B.C."/>
            <person name="Morowitz M.J."/>
            <person name="Banfield J.F."/>
        </authorList>
    </citation>
    <scope>NUCLEOTIDE SEQUENCE [LARGE SCALE GENOMIC DNA]</scope>
    <source>
        <strain evidence="7">S2_003_000_R2_14</strain>
    </source>
</reference>
<evidence type="ECO:0000256" key="2">
    <source>
        <dbReference type="ARBA" id="ARBA00022741"/>
    </source>
</evidence>
<keyword evidence="2 5" id="KW-0547">Nucleotide-binding</keyword>
<keyword evidence="1" id="KW-0808">Transferase</keyword>
<evidence type="ECO:0000313" key="7">
    <source>
        <dbReference type="EMBL" id="PZR10732.1"/>
    </source>
</evidence>
<dbReference type="CDD" id="cd11614">
    <property type="entry name" value="SAF_CpaB_FlgA_like"/>
    <property type="match status" value="2"/>
</dbReference>
<comment type="caution">
    <text evidence="7">The sequence shown here is derived from an EMBL/GenBank/DDBJ whole genome shotgun (WGS) entry which is preliminary data.</text>
</comment>
<keyword evidence="3" id="KW-0418">Kinase</keyword>
<dbReference type="InterPro" id="IPR017441">
    <property type="entry name" value="Protein_kinase_ATP_BS"/>
</dbReference>
<dbReference type="PROSITE" id="PS00108">
    <property type="entry name" value="PROTEIN_KINASE_ST"/>
    <property type="match status" value="1"/>
</dbReference>
<evidence type="ECO:0000256" key="1">
    <source>
        <dbReference type="ARBA" id="ARBA00022679"/>
    </source>
</evidence>
<dbReference type="PANTHER" id="PTHR43289">
    <property type="entry name" value="MITOGEN-ACTIVATED PROTEIN KINASE KINASE KINASE 20-RELATED"/>
    <property type="match status" value="1"/>
</dbReference>
<dbReference type="GO" id="GO:0005524">
    <property type="term" value="F:ATP binding"/>
    <property type="evidence" value="ECO:0007669"/>
    <property type="project" value="UniProtKB-UniRule"/>
</dbReference>
<feature type="binding site" evidence="5">
    <location>
        <position position="92"/>
    </location>
    <ligand>
        <name>ATP</name>
        <dbReference type="ChEBI" id="CHEBI:30616"/>
    </ligand>
</feature>
<dbReference type="SUPFAM" id="SSF56112">
    <property type="entry name" value="Protein kinase-like (PK-like)"/>
    <property type="match status" value="1"/>
</dbReference>
<dbReference type="Gene3D" id="1.10.510.10">
    <property type="entry name" value="Transferase(Phosphotransferase) domain 1"/>
    <property type="match status" value="1"/>
</dbReference>
<evidence type="ECO:0000313" key="8">
    <source>
        <dbReference type="Proteomes" id="UP000249061"/>
    </source>
</evidence>
<name>A0A2W5T6S4_9BACT</name>
<keyword evidence="4 5" id="KW-0067">ATP-binding</keyword>
<organism evidence="7 8">
    <name type="scientific">Archangium gephyra</name>
    <dbReference type="NCBI Taxonomy" id="48"/>
    <lineage>
        <taxon>Bacteria</taxon>
        <taxon>Pseudomonadati</taxon>
        <taxon>Myxococcota</taxon>
        <taxon>Myxococcia</taxon>
        <taxon>Myxococcales</taxon>
        <taxon>Cystobacterineae</taxon>
        <taxon>Archangiaceae</taxon>
        <taxon>Archangium</taxon>
    </lineage>
</organism>
<proteinExistence type="predicted"/>
<dbReference type="SMART" id="SM00858">
    <property type="entry name" value="SAF"/>
    <property type="match status" value="2"/>
</dbReference>
<feature type="domain" description="Protein kinase" evidence="6">
    <location>
        <begin position="63"/>
        <end position="323"/>
    </location>
</feature>
<dbReference type="Gene3D" id="3.30.200.20">
    <property type="entry name" value="Phosphorylase Kinase, domain 1"/>
    <property type="match status" value="1"/>
</dbReference>
<dbReference type="CDD" id="cd14014">
    <property type="entry name" value="STKc_PknB_like"/>
    <property type="match status" value="1"/>
</dbReference>
<dbReference type="AlphaFoldDB" id="A0A2W5T6S4"/>
<protein>
    <recommendedName>
        <fullName evidence="6">Protein kinase domain-containing protein</fullName>
    </recommendedName>
</protein>
<evidence type="ECO:0000256" key="5">
    <source>
        <dbReference type="PROSITE-ProRule" id="PRU10141"/>
    </source>
</evidence>
<dbReference type="InterPro" id="IPR013974">
    <property type="entry name" value="SAF"/>
</dbReference>
<dbReference type="InterPro" id="IPR011009">
    <property type="entry name" value="Kinase-like_dom_sf"/>
</dbReference>
<dbReference type="EMBL" id="QFQP01000016">
    <property type="protein sequence ID" value="PZR10732.1"/>
    <property type="molecule type" value="Genomic_DNA"/>
</dbReference>
<dbReference type="PANTHER" id="PTHR43289:SF6">
    <property type="entry name" value="SERINE_THREONINE-PROTEIN KINASE NEKL-3"/>
    <property type="match status" value="1"/>
</dbReference>
<accession>A0A2W5T6S4</accession>
<evidence type="ECO:0000256" key="4">
    <source>
        <dbReference type="ARBA" id="ARBA00022840"/>
    </source>
</evidence>
<sequence>MCPDENTLLRFARGEAGELPAIEAHLDGCESCRRAVAAAASEQTLPATRAPTALTPGIRVARYEIERELGRGGMGIVYQSRDVTLDRRVAIKLLHARRDEAAQARLLREAQVMARLAHPNVVPVFELGEWNGELYLVMELVGGVTLDAWLKRDRHPRRDILNCFIAAGHGLAAAHAAGVVHRDFKPANVLVGTDGRVRVTDFGLSRPGPALELPPTNSAVVTRDGAIVGTLAYMAPEQLEGGVADERSDQFSFCVSLVEALTGQRPFVGEKWSTLVKGLEQKPKLDGISGPLKAVLKKGLSLEPSRRFSSLLAALDRARRPQWQSMALAAAGAFVFAGFVGWYQFAPELIATVNAVMAPAPVVRRVAVARLDLDEGHTLTADDLETREYPESFVTSSIHADSVSYIINQKLQVPVMAGDPLLWSQFESEPITSEGSVLIASRPLAAGEVLTHDMLERKSIPREMVLASNVRPTDELFVSGQQLKSAVAPGEMLQWKHVGSNREVSGALPESEVLEVAHQQRMTLYDCQCARCRWTDPELTVKFSWTIKTDGAVERVMPDSLVDDEPVRCMATQIGKWQFPARAKPTLVKTFPVVFRR</sequence>
<dbReference type="Pfam" id="PF00069">
    <property type="entry name" value="Pkinase"/>
    <property type="match status" value="1"/>
</dbReference>
<dbReference type="PROSITE" id="PS50011">
    <property type="entry name" value="PROTEIN_KINASE_DOM"/>
    <property type="match status" value="1"/>
</dbReference>
<dbReference type="InterPro" id="IPR000719">
    <property type="entry name" value="Prot_kinase_dom"/>
</dbReference>
<dbReference type="Pfam" id="PF08666">
    <property type="entry name" value="SAF"/>
    <property type="match status" value="2"/>
</dbReference>
<dbReference type="GO" id="GO:0004674">
    <property type="term" value="F:protein serine/threonine kinase activity"/>
    <property type="evidence" value="ECO:0007669"/>
    <property type="project" value="TreeGrafter"/>
</dbReference>
<gene>
    <name evidence="7" type="ORF">DI536_18800</name>
</gene>
<dbReference type="PROSITE" id="PS00107">
    <property type="entry name" value="PROTEIN_KINASE_ATP"/>
    <property type="match status" value="1"/>
</dbReference>
<dbReference type="InterPro" id="IPR008271">
    <property type="entry name" value="Ser/Thr_kinase_AS"/>
</dbReference>